<keyword evidence="3" id="KW-1185">Reference proteome</keyword>
<gene>
    <name evidence="2" type="ORF">SKAU_G00073650</name>
</gene>
<evidence type="ECO:0000313" key="3">
    <source>
        <dbReference type="Proteomes" id="UP001152622"/>
    </source>
</evidence>
<dbReference type="EMBL" id="JAINUF010000002">
    <property type="protein sequence ID" value="KAJ8376785.1"/>
    <property type="molecule type" value="Genomic_DNA"/>
</dbReference>
<evidence type="ECO:0000256" key="1">
    <source>
        <dbReference type="SAM" id="MobiDB-lite"/>
    </source>
</evidence>
<organism evidence="2 3">
    <name type="scientific">Synaphobranchus kaupii</name>
    <name type="common">Kaup's arrowtooth eel</name>
    <dbReference type="NCBI Taxonomy" id="118154"/>
    <lineage>
        <taxon>Eukaryota</taxon>
        <taxon>Metazoa</taxon>
        <taxon>Chordata</taxon>
        <taxon>Craniata</taxon>
        <taxon>Vertebrata</taxon>
        <taxon>Euteleostomi</taxon>
        <taxon>Actinopterygii</taxon>
        <taxon>Neopterygii</taxon>
        <taxon>Teleostei</taxon>
        <taxon>Anguilliformes</taxon>
        <taxon>Synaphobranchidae</taxon>
        <taxon>Synaphobranchus</taxon>
    </lineage>
</organism>
<name>A0A9Q1JBY5_SYNKA</name>
<proteinExistence type="predicted"/>
<feature type="region of interest" description="Disordered" evidence="1">
    <location>
        <begin position="44"/>
        <end position="76"/>
    </location>
</feature>
<reference evidence="2" key="1">
    <citation type="journal article" date="2023" name="Science">
        <title>Genome structures resolve the early diversification of teleost fishes.</title>
        <authorList>
            <person name="Parey E."/>
            <person name="Louis A."/>
            <person name="Montfort J."/>
            <person name="Bouchez O."/>
            <person name="Roques C."/>
            <person name="Iampietro C."/>
            <person name="Lluch J."/>
            <person name="Castinel A."/>
            <person name="Donnadieu C."/>
            <person name="Desvignes T."/>
            <person name="Floi Bucao C."/>
            <person name="Jouanno E."/>
            <person name="Wen M."/>
            <person name="Mejri S."/>
            <person name="Dirks R."/>
            <person name="Jansen H."/>
            <person name="Henkel C."/>
            <person name="Chen W.J."/>
            <person name="Zahm M."/>
            <person name="Cabau C."/>
            <person name="Klopp C."/>
            <person name="Thompson A.W."/>
            <person name="Robinson-Rechavi M."/>
            <person name="Braasch I."/>
            <person name="Lecointre G."/>
            <person name="Bobe J."/>
            <person name="Postlethwait J.H."/>
            <person name="Berthelot C."/>
            <person name="Roest Crollius H."/>
            <person name="Guiguen Y."/>
        </authorList>
    </citation>
    <scope>NUCLEOTIDE SEQUENCE</scope>
    <source>
        <strain evidence="2">WJC10195</strain>
    </source>
</reference>
<evidence type="ECO:0000313" key="2">
    <source>
        <dbReference type="EMBL" id="KAJ8376785.1"/>
    </source>
</evidence>
<protein>
    <submittedName>
        <fullName evidence="2">Uncharacterized protein</fullName>
    </submittedName>
</protein>
<comment type="caution">
    <text evidence="2">The sequence shown here is derived from an EMBL/GenBank/DDBJ whole genome shotgun (WGS) entry which is preliminary data.</text>
</comment>
<dbReference type="AlphaFoldDB" id="A0A9Q1JBY5"/>
<accession>A0A9Q1JBY5</accession>
<sequence>MDFISPMEIAVRDRLSNETCKEEVTIDHSKTSPGKYVLQAHSTKRTYRQRTGQHYSKLTEERKSNSWTASLEGLNP</sequence>
<dbReference type="Proteomes" id="UP001152622">
    <property type="component" value="Chromosome 2"/>
</dbReference>